<dbReference type="NCBIfam" id="TIGR03538">
    <property type="entry name" value="DapC_gpp"/>
    <property type="match status" value="1"/>
</dbReference>
<reference evidence="5 6" key="1">
    <citation type="journal article" date="2015" name="Appl. Environ. Microbiol.">
        <title>Aerobic and Anaerobic Thiosulfate Oxidation by a Cold-Adapted, Subglacial Chemoautotroph.</title>
        <authorList>
            <person name="Harrold Z.R."/>
            <person name="Skidmore M.L."/>
            <person name="Hamilton T.L."/>
            <person name="Desch L."/>
            <person name="Amada K."/>
            <person name="van Gelder W."/>
            <person name="Glover K."/>
            <person name="Roden E.E."/>
            <person name="Boyd E.S."/>
        </authorList>
    </citation>
    <scope>NUCLEOTIDE SEQUENCE [LARGE SCALE GENOMIC DNA]</scope>
    <source>
        <strain evidence="5 6">RG</strain>
    </source>
</reference>
<accession>A0A119CVH0</accession>
<sequence length="398" mass="43386">MNPRLEQLHPYPFQKLRELFVGVTPNPDLAPINLSIGEPRHPTPQFIKDALVAGLGGLSNYPITQGSDALRGSISAWAERRYGVKLDPATEVLPVNGSREALFAFAQASVDSSRHGRRVIISPNPFYQIYEGAALLAGARPFFLNTLPENGFSMDWSRVPEDLWEQVNLVYVCSPGNPTGKVMSLADWKALFDLSDQHGFVIAADECYSEIYFEEGKPPLGALTAAQQLGRGFRNLIVFNSLSKRSNVPGLRSGMVAGDAALMKAFLLYRTYHGSAMSPVVQAASQAAWNDEAHVIENRRQYAEKFAAVMPLLKDVLSFDAPDAAFYLWARVPGGDDAAFARGLYEKEHVTVLPGSFLARDAAGVNPGKGFVRIALVDSLPACVEAARRMVGFVGRAT</sequence>
<keyword evidence="2 5" id="KW-0032">Aminotransferase</keyword>
<proteinExistence type="predicted"/>
<gene>
    <name evidence="5" type="ORF">ABW22_10930</name>
</gene>
<evidence type="ECO:0000256" key="2">
    <source>
        <dbReference type="ARBA" id="ARBA00022576"/>
    </source>
</evidence>
<dbReference type="STRING" id="1123392.GCA_000376425_01081"/>
<dbReference type="OrthoDB" id="9813612at2"/>
<dbReference type="PANTHER" id="PTHR42832">
    <property type="entry name" value="AMINO ACID AMINOTRANSFERASE"/>
    <property type="match status" value="1"/>
</dbReference>
<dbReference type="InterPro" id="IPR019878">
    <property type="entry name" value="DapC_beta/gammaproteobac"/>
</dbReference>
<keyword evidence="3 5" id="KW-0808">Transferase</keyword>
<feature type="domain" description="Aminotransferase class I/classII large" evidence="4">
    <location>
        <begin position="32"/>
        <end position="376"/>
    </location>
</feature>
<dbReference type="Proteomes" id="UP000064243">
    <property type="component" value="Unassembled WGS sequence"/>
</dbReference>
<protein>
    <submittedName>
        <fullName evidence="5">Succinyldiaminopimelate aminotransferase</fullName>
    </submittedName>
</protein>
<dbReference type="SUPFAM" id="SSF53383">
    <property type="entry name" value="PLP-dependent transferases"/>
    <property type="match status" value="1"/>
</dbReference>
<dbReference type="GO" id="GO:0009016">
    <property type="term" value="F:succinyldiaminopimelate transaminase activity"/>
    <property type="evidence" value="ECO:0007669"/>
    <property type="project" value="InterPro"/>
</dbReference>
<evidence type="ECO:0000259" key="4">
    <source>
        <dbReference type="Pfam" id="PF00155"/>
    </source>
</evidence>
<dbReference type="Pfam" id="PF00155">
    <property type="entry name" value="Aminotran_1_2"/>
    <property type="match status" value="1"/>
</dbReference>
<name>A0A119CVH0_THIDE</name>
<evidence type="ECO:0000313" key="6">
    <source>
        <dbReference type="Proteomes" id="UP000064243"/>
    </source>
</evidence>
<dbReference type="InterPro" id="IPR050881">
    <property type="entry name" value="LL-DAP_aminotransferase"/>
</dbReference>
<evidence type="ECO:0000313" key="5">
    <source>
        <dbReference type="EMBL" id="KVW94954.1"/>
    </source>
</evidence>
<dbReference type="CDD" id="cd00609">
    <property type="entry name" value="AAT_like"/>
    <property type="match status" value="1"/>
</dbReference>
<dbReference type="AlphaFoldDB" id="A0A119CVH0"/>
<dbReference type="GO" id="GO:0009089">
    <property type="term" value="P:lysine biosynthetic process via diaminopimelate"/>
    <property type="evidence" value="ECO:0007669"/>
    <property type="project" value="InterPro"/>
</dbReference>
<dbReference type="PATRIC" id="fig|36861.3.peg.1855"/>
<evidence type="ECO:0000256" key="3">
    <source>
        <dbReference type="ARBA" id="ARBA00022679"/>
    </source>
</evidence>
<dbReference type="EMBL" id="LDUG01000029">
    <property type="protein sequence ID" value="KVW94954.1"/>
    <property type="molecule type" value="Genomic_DNA"/>
</dbReference>
<organism evidence="5 6">
    <name type="scientific">Thiobacillus denitrificans</name>
    <dbReference type="NCBI Taxonomy" id="36861"/>
    <lineage>
        <taxon>Bacteria</taxon>
        <taxon>Pseudomonadati</taxon>
        <taxon>Pseudomonadota</taxon>
        <taxon>Betaproteobacteria</taxon>
        <taxon>Nitrosomonadales</taxon>
        <taxon>Thiobacillaceae</taxon>
        <taxon>Thiobacillus</taxon>
    </lineage>
</organism>
<dbReference type="InterPro" id="IPR015424">
    <property type="entry name" value="PyrdxlP-dep_Trfase"/>
</dbReference>
<dbReference type="Gene3D" id="3.40.640.10">
    <property type="entry name" value="Type I PLP-dependent aspartate aminotransferase-like (Major domain)"/>
    <property type="match status" value="1"/>
</dbReference>
<evidence type="ECO:0000256" key="1">
    <source>
        <dbReference type="ARBA" id="ARBA00001933"/>
    </source>
</evidence>
<dbReference type="Gene3D" id="3.90.1150.10">
    <property type="entry name" value="Aspartate Aminotransferase, domain 1"/>
    <property type="match status" value="1"/>
</dbReference>
<keyword evidence="6" id="KW-1185">Reference proteome</keyword>
<comment type="caution">
    <text evidence="5">The sequence shown here is derived from an EMBL/GenBank/DDBJ whole genome shotgun (WGS) entry which is preliminary data.</text>
</comment>
<dbReference type="InterPro" id="IPR004839">
    <property type="entry name" value="Aminotransferase_I/II_large"/>
</dbReference>
<dbReference type="InterPro" id="IPR015421">
    <property type="entry name" value="PyrdxlP-dep_Trfase_major"/>
</dbReference>
<dbReference type="InterPro" id="IPR015422">
    <property type="entry name" value="PyrdxlP-dep_Trfase_small"/>
</dbReference>
<dbReference type="PANTHER" id="PTHR42832:SF3">
    <property type="entry name" value="L-GLUTAMINE--4-(METHYLSULFANYL)-2-OXOBUTANOATE AMINOTRANSFERASE"/>
    <property type="match status" value="1"/>
</dbReference>
<dbReference type="RefSeq" id="WP_059756278.1">
    <property type="nucleotide sequence ID" value="NZ_LDUG01000029.1"/>
</dbReference>
<comment type="cofactor">
    <cofactor evidence="1">
        <name>pyridoxal 5'-phosphate</name>
        <dbReference type="ChEBI" id="CHEBI:597326"/>
    </cofactor>
</comment>
<dbReference type="GO" id="GO:0030170">
    <property type="term" value="F:pyridoxal phosphate binding"/>
    <property type="evidence" value="ECO:0007669"/>
    <property type="project" value="InterPro"/>
</dbReference>